<dbReference type="AlphaFoldDB" id="A0A1B4XHX5"/>
<keyword evidence="1 3" id="KW-0963">Cytoplasm</keyword>
<dbReference type="InterPro" id="IPR000037">
    <property type="entry name" value="SsrA-bd_prot"/>
</dbReference>
<evidence type="ECO:0000313" key="5">
    <source>
        <dbReference type="EMBL" id="BAV34396.1"/>
    </source>
</evidence>
<dbReference type="GO" id="GO:0005829">
    <property type="term" value="C:cytosol"/>
    <property type="evidence" value="ECO:0007669"/>
    <property type="project" value="TreeGrafter"/>
</dbReference>
<evidence type="ECO:0000256" key="2">
    <source>
        <dbReference type="ARBA" id="ARBA00022884"/>
    </source>
</evidence>
<dbReference type="GO" id="GO:0070930">
    <property type="term" value="P:trans-translation-dependent protein tagging"/>
    <property type="evidence" value="ECO:0007669"/>
    <property type="project" value="TreeGrafter"/>
</dbReference>
<dbReference type="GO" id="GO:0003677">
    <property type="term" value="F:DNA binding"/>
    <property type="evidence" value="ECO:0007669"/>
    <property type="project" value="UniProtKB-KW"/>
</dbReference>
<dbReference type="GO" id="GO:0003723">
    <property type="term" value="F:RNA binding"/>
    <property type="evidence" value="ECO:0007669"/>
    <property type="project" value="UniProtKB-UniRule"/>
</dbReference>
<evidence type="ECO:0000313" key="6">
    <source>
        <dbReference type="Proteomes" id="UP000243180"/>
    </source>
</evidence>
<comment type="function">
    <text evidence="3">Required for rescue of stalled ribosomes mediated by trans-translation. Binds to transfer-messenger RNA (tmRNA), required for stable association of tmRNA with ribosomes. tmRNA and SmpB together mimic tRNA shape, replacing the anticodon stem-loop with SmpB. tmRNA is encoded by the ssrA gene; the 2 termini fold to resemble tRNA(Ala) and it encodes a 'tag peptide', a short internal open reading frame. During trans-translation Ala-aminoacylated tmRNA acts like a tRNA, entering the A-site of stalled ribosomes, displacing the stalled mRNA. The ribosome then switches to translate the ORF on the tmRNA; the nascent peptide is terminated with the 'tag peptide' encoded by the tmRNA and targeted for degradation. The ribosome is freed to recommence translation, which seems to be the essential function of trans-translation.</text>
</comment>
<dbReference type="EMBL" id="AP014879">
    <property type="protein sequence ID" value="BAV34396.1"/>
    <property type="molecule type" value="Genomic_DNA"/>
</dbReference>
<evidence type="ECO:0000256" key="4">
    <source>
        <dbReference type="SAM" id="MobiDB-lite"/>
    </source>
</evidence>
<reference evidence="5 6" key="1">
    <citation type="submission" date="2015-05" db="EMBL/GenBank/DDBJ databases">
        <title>Complete genome sequence of a sulfur-oxidizing gammaproteobacterium strain HA5.</title>
        <authorList>
            <person name="Miura A."/>
            <person name="Kojima H."/>
            <person name="Fukui M."/>
        </authorList>
    </citation>
    <scope>NUCLEOTIDE SEQUENCE [LARGE SCALE GENOMIC DNA]</scope>
    <source>
        <strain evidence="5 6">HA5</strain>
    </source>
</reference>
<dbReference type="InParanoid" id="A0A1B4XHX5"/>
<protein>
    <recommendedName>
        <fullName evidence="3">SsrA-binding protein</fullName>
    </recommendedName>
    <alternativeName>
        <fullName evidence="3">Small protein B</fullName>
    </alternativeName>
</protein>
<accession>A0A1B4XHX5</accession>
<dbReference type="NCBIfam" id="TIGR00086">
    <property type="entry name" value="smpB"/>
    <property type="match status" value="1"/>
</dbReference>
<name>A0A1B4XHX5_9GAMM</name>
<dbReference type="KEGG" id="slim:SCL_2107"/>
<dbReference type="FunCoup" id="A0A1B4XHX5">
    <property type="interactions" value="468"/>
</dbReference>
<keyword evidence="6" id="KW-1185">Reference proteome</keyword>
<comment type="subcellular location">
    <subcellularLocation>
        <location evidence="3">Cytoplasm</location>
    </subcellularLocation>
    <text evidence="3">The tmRNA-SmpB complex associates with stalled 70S ribosomes.</text>
</comment>
<dbReference type="Proteomes" id="UP000243180">
    <property type="component" value="Chromosome"/>
</dbReference>
<keyword evidence="5" id="KW-0238">DNA-binding</keyword>
<dbReference type="PANTHER" id="PTHR30308">
    <property type="entry name" value="TMRNA-BINDING COMPONENT OF TRANS-TRANSLATION TAGGING COMPLEX"/>
    <property type="match status" value="1"/>
</dbReference>
<dbReference type="HAMAP" id="MF_00023">
    <property type="entry name" value="SmpB"/>
    <property type="match status" value="1"/>
</dbReference>
<keyword evidence="2 3" id="KW-0694">RNA-binding</keyword>
<feature type="region of interest" description="Disordered" evidence="4">
    <location>
        <begin position="135"/>
        <end position="157"/>
    </location>
</feature>
<organism evidence="5 6">
    <name type="scientific">Sulfuricaulis limicola</name>
    <dbReference type="NCBI Taxonomy" id="1620215"/>
    <lineage>
        <taxon>Bacteria</taxon>
        <taxon>Pseudomonadati</taxon>
        <taxon>Pseudomonadota</taxon>
        <taxon>Gammaproteobacteria</taxon>
        <taxon>Acidiferrobacterales</taxon>
        <taxon>Acidiferrobacteraceae</taxon>
        <taxon>Sulfuricaulis</taxon>
    </lineage>
</organism>
<dbReference type="PANTHER" id="PTHR30308:SF2">
    <property type="entry name" value="SSRA-BINDING PROTEIN"/>
    <property type="match status" value="1"/>
</dbReference>
<evidence type="ECO:0000256" key="3">
    <source>
        <dbReference type="HAMAP-Rule" id="MF_00023"/>
    </source>
</evidence>
<dbReference type="OrthoDB" id="9805462at2"/>
<dbReference type="SUPFAM" id="SSF74982">
    <property type="entry name" value="Small protein B (SmpB)"/>
    <property type="match status" value="1"/>
</dbReference>
<gene>
    <name evidence="3" type="primary">smpB</name>
    <name evidence="5" type="ORF">SCL_2107</name>
</gene>
<comment type="similarity">
    <text evidence="3">Belongs to the SmpB family.</text>
</comment>
<dbReference type="InterPro" id="IPR023620">
    <property type="entry name" value="SmpB"/>
</dbReference>
<evidence type="ECO:0000256" key="1">
    <source>
        <dbReference type="ARBA" id="ARBA00022490"/>
    </source>
</evidence>
<dbReference type="CDD" id="cd09294">
    <property type="entry name" value="SmpB"/>
    <property type="match status" value="1"/>
</dbReference>
<dbReference type="Gene3D" id="2.40.280.10">
    <property type="match status" value="1"/>
</dbReference>
<proteinExistence type="inferred from homology"/>
<sequence length="157" mass="18003">MSKKKDDTPNPVIAQNRKAWHDYFIEDKYEAGLALQGWEVKCLRAGRAQLKEGYVVIDNGEAFLVGAHFSPLTSTSTHIKANPVRSRKLLLHRLELNKLIGATERKGYTLIPLRLYWKRGNAKLEVGLARGKQAHDKRADIKKRESDLEMRRALKNR</sequence>
<dbReference type="RefSeq" id="WP_096361141.1">
    <property type="nucleotide sequence ID" value="NZ_AP014879.1"/>
</dbReference>
<dbReference type="NCBIfam" id="NF003843">
    <property type="entry name" value="PRK05422.1"/>
    <property type="match status" value="1"/>
</dbReference>
<dbReference type="Pfam" id="PF01668">
    <property type="entry name" value="SmpB"/>
    <property type="match status" value="1"/>
</dbReference>
<dbReference type="GO" id="GO:0070929">
    <property type="term" value="P:trans-translation"/>
    <property type="evidence" value="ECO:0007669"/>
    <property type="project" value="UniProtKB-UniRule"/>
</dbReference>